<keyword evidence="1" id="KW-0328">Glycosyltransferase</keyword>
<organism evidence="1 2">
    <name type="scientific">Dioscorea alata</name>
    <name type="common">Purple yam</name>
    <dbReference type="NCBI Taxonomy" id="55571"/>
    <lineage>
        <taxon>Eukaryota</taxon>
        <taxon>Viridiplantae</taxon>
        <taxon>Streptophyta</taxon>
        <taxon>Embryophyta</taxon>
        <taxon>Tracheophyta</taxon>
        <taxon>Spermatophyta</taxon>
        <taxon>Magnoliopsida</taxon>
        <taxon>Liliopsida</taxon>
        <taxon>Dioscoreales</taxon>
        <taxon>Dioscoreaceae</taxon>
        <taxon>Dioscorea</taxon>
    </lineage>
</organism>
<dbReference type="Proteomes" id="UP000827976">
    <property type="component" value="Chromosome 4"/>
</dbReference>
<reference evidence="2" key="1">
    <citation type="journal article" date="2022" name="Nat. Commun.">
        <title>Chromosome evolution and the genetic basis of agronomically important traits in greater yam.</title>
        <authorList>
            <person name="Bredeson J.V."/>
            <person name="Lyons J.B."/>
            <person name="Oniyinde I.O."/>
            <person name="Okereke N.R."/>
            <person name="Kolade O."/>
            <person name="Nnabue I."/>
            <person name="Nwadili C.O."/>
            <person name="Hribova E."/>
            <person name="Parker M."/>
            <person name="Nwogha J."/>
            <person name="Shu S."/>
            <person name="Carlson J."/>
            <person name="Kariba R."/>
            <person name="Muthemba S."/>
            <person name="Knop K."/>
            <person name="Barton G.J."/>
            <person name="Sherwood A.V."/>
            <person name="Lopez-Montes A."/>
            <person name="Asiedu R."/>
            <person name="Jamnadass R."/>
            <person name="Muchugi A."/>
            <person name="Goodstein D."/>
            <person name="Egesi C.N."/>
            <person name="Featherston J."/>
            <person name="Asfaw A."/>
            <person name="Simpson G.G."/>
            <person name="Dolezel J."/>
            <person name="Hendre P.S."/>
            <person name="Van Deynze A."/>
            <person name="Kumar P.L."/>
            <person name="Obidiegwu J.E."/>
            <person name="Bhattacharjee R."/>
            <person name="Rokhsar D.S."/>
        </authorList>
    </citation>
    <scope>NUCLEOTIDE SEQUENCE [LARGE SCALE GENOMIC DNA]</scope>
    <source>
        <strain evidence="2">cv. TDa95/00328</strain>
    </source>
</reference>
<keyword evidence="1" id="KW-0808">Transferase</keyword>
<comment type="caution">
    <text evidence="1">The sequence shown here is derived from an EMBL/GenBank/DDBJ whole genome shotgun (WGS) entry which is preliminary data.</text>
</comment>
<proteinExistence type="predicted"/>
<keyword evidence="2" id="KW-1185">Reference proteome</keyword>
<evidence type="ECO:0000313" key="1">
    <source>
        <dbReference type="EMBL" id="KAH7686673.1"/>
    </source>
</evidence>
<protein>
    <submittedName>
        <fullName evidence="1">Nitrogen regulatory protein PII/ATP phosphoribosyltransferase C-terminal protein</fullName>
    </submittedName>
</protein>
<dbReference type="EMBL" id="CM037014">
    <property type="protein sequence ID" value="KAH7686673.1"/>
    <property type="molecule type" value="Genomic_DNA"/>
</dbReference>
<accession>A0ACB7WFT9</accession>
<gene>
    <name evidence="1" type="ORF">IHE45_04G120200</name>
</gene>
<sequence>MTTKKELMHRTSTNLKRIIFHQQYLTAKGGHPCNLNKGETNKKYGSSLRHSAQTITTIQIASWDALIIIQIRSICHNKPLREDIISTLLASEINGATAISNTQGISISRRT</sequence>
<evidence type="ECO:0000313" key="2">
    <source>
        <dbReference type="Proteomes" id="UP000827976"/>
    </source>
</evidence>
<name>A0ACB7WFT9_DIOAL</name>